<feature type="compositionally biased region" description="Low complexity" evidence="1">
    <location>
        <begin position="70"/>
        <end position="86"/>
    </location>
</feature>
<keyword evidence="2" id="KW-0472">Membrane</keyword>
<protein>
    <submittedName>
        <fullName evidence="3">Uncharacterized protein</fullName>
    </submittedName>
</protein>
<dbReference type="Proteomes" id="UP001596099">
    <property type="component" value="Unassembled WGS sequence"/>
</dbReference>
<reference evidence="3 4" key="1">
    <citation type="journal article" date="2019" name="Int. J. Syst. Evol. Microbiol.">
        <title>The Global Catalogue of Microorganisms (GCM) 10K type strain sequencing project: providing services to taxonomists for standard genome sequencing and annotation.</title>
        <authorList>
            <consortium name="The Broad Institute Genomics Platform"/>
            <consortium name="The Broad Institute Genome Sequencing Center for Infectious Disease"/>
            <person name="Wu L."/>
            <person name="Ma J."/>
        </authorList>
    </citation>
    <scope>NUCLEOTIDE SEQUENCE [LARGE SCALE GENOMIC DNA]</scope>
    <source>
        <strain evidence="3 4">CGMCC 1.12543</strain>
    </source>
</reference>
<feature type="compositionally biased region" description="Low complexity" evidence="1">
    <location>
        <begin position="46"/>
        <end position="56"/>
    </location>
</feature>
<dbReference type="AlphaFoldDB" id="A0ABD5RRN6"/>
<dbReference type="RefSeq" id="WP_247417440.1">
    <property type="nucleotide sequence ID" value="NZ_JALLGW010000001.1"/>
</dbReference>
<feature type="region of interest" description="Disordered" evidence="1">
    <location>
        <begin position="35"/>
        <end position="88"/>
    </location>
</feature>
<feature type="transmembrane region" description="Helical" evidence="2">
    <location>
        <begin position="7"/>
        <end position="30"/>
    </location>
</feature>
<dbReference type="EMBL" id="JBHSQH010000001">
    <property type="protein sequence ID" value="MFC5973188.1"/>
    <property type="molecule type" value="Genomic_DNA"/>
</dbReference>
<proteinExistence type="predicted"/>
<keyword evidence="2" id="KW-1133">Transmembrane helix</keyword>
<comment type="caution">
    <text evidence="3">The sequence shown here is derived from an EMBL/GenBank/DDBJ whole genome shotgun (WGS) entry which is preliminary data.</text>
</comment>
<keyword evidence="2" id="KW-0812">Transmembrane</keyword>
<sequence>MRRVDTLVLSVGVVVLTLLAGGIVLGMVGVTPPFVGEEESDPRPAGEPSPGAAAPRTNTTGTAVRTFSDAGQPGPAVATAPATPEAPRYDVNVTGVESCGPTCRDVTASLTNLDDEPRENVTAVIRVYADGRLLWTGRERVGTLEPGATHTTTKRVELTYVEALAVETSGGYVTIETTIRSDSGAVTYSERRRVS</sequence>
<organism evidence="3 4">
    <name type="scientific">Halomarina salina</name>
    <dbReference type="NCBI Taxonomy" id="1872699"/>
    <lineage>
        <taxon>Archaea</taxon>
        <taxon>Methanobacteriati</taxon>
        <taxon>Methanobacteriota</taxon>
        <taxon>Stenosarchaea group</taxon>
        <taxon>Halobacteria</taxon>
        <taxon>Halobacteriales</taxon>
        <taxon>Natronomonadaceae</taxon>
        <taxon>Halomarina</taxon>
    </lineage>
</organism>
<name>A0ABD5RRN6_9EURY</name>
<gene>
    <name evidence="3" type="ORF">ACFPYI_17790</name>
</gene>
<evidence type="ECO:0000313" key="4">
    <source>
        <dbReference type="Proteomes" id="UP001596099"/>
    </source>
</evidence>
<evidence type="ECO:0000256" key="1">
    <source>
        <dbReference type="SAM" id="MobiDB-lite"/>
    </source>
</evidence>
<evidence type="ECO:0000256" key="2">
    <source>
        <dbReference type="SAM" id="Phobius"/>
    </source>
</evidence>
<accession>A0ABD5RRN6</accession>
<evidence type="ECO:0000313" key="3">
    <source>
        <dbReference type="EMBL" id="MFC5973188.1"/>
    </source>
</evidence>
<keyword evidence="4" id="KW-1185">Reference proteome</keyword>